<dbReference type="InterPro" id="IPR012596">
    <property type="entry name" value="Phage_T4_Y12G"/>
</dbReference>
<accession>A0A346Y6R3</accession>
<dbReference type="AlphaFoldDB" id="A0A346Y6R3"/>
<dbReference type="Proteomes" id="UP000264006">
    <property type="component" value="Plasmid pEDY32-46I"/>
</dbReference>
<dbReference type="RefSeq" id="WP_114594934.1">
    <property type="nucleotide sequence ID" value="NZ_CP031166.1"/>
</dbReference>
<reference evidence="1 2" key="1">
    <citation type="submission" date="2018-09" db="EMBL/GenBank/DDBJ databases">
        <title>Complete genome sequence of Euzebya sp. DY32-46 isolated from seawater of Pacific Ocean.</title>
        <authorList>
            <person name="Xu L."/>
            <person name="Wu Y.-H."/>
            <person name="Xu X.-W."/>
        </authorList>
    </citation>
    <scope>NUCLEOTIDE SEQUENCE [LARGE SCALE GENOMIC DNA]</scope>
    <source>
        <strain evidence="1 2">DY32-46</strain>
        <plasmid evidence="2">pedy32-46i</plasmid>
    </source>
</reference>
<protein>
    <submittedName>
        <fullName evidence="1">T4-like phage protein</fullName>
    </submittedName>
</protein>
<dbReference type="OrthoDB" id="643483at2"/>
<dbReference type="Gene3D" id="1.10.357.40">
    <property type="entry name" value="YbiA-like"/>
    <property type="match status" value="1"/>
</dbReference>
<evidence type="ECO:0000313" key="2">
    <source>
        <dbReference type="Proteomes" id="UP000264006"/>
    </source>
</evidence>
<organism evidence="1 2">
    <name type="scientific">Euzebya pacifica</name>
    <dbReference type="NCBI Taxonomy" id="1608957"/>
    <lineage>
        <taxon>Bacteria</taxon>
        <taxon>Bacillati</taxon>
        <taxon>Actinomycetota</taxon>
        <taxon>Nitriliruptoria</taxon>
        <taxon>Euzebyales</taxon>
    </lineage>
</organism>
<evidence type="ECO:0000313" key="1">
    <source>
        <dbReference type="EMBL" id="AXV10160.1"/>
    </source>
</evidence>
<proteinExistence type="predicted"/>
<dbReference type="SUPFAM" id="SSF143990">
    <property type="entry name" value="YbiA-like"/>
    <property type="match status" value="1"/>
</dbReference>
<gene>
    <name evidence="1" type="ORF">DVS28_b0401</name>
</gene>
<dbReference type="Pfam" id="PF08010">
    <property type="entry name" value="Phage_30_3"/>
    <property type="match status" value="1"/>
</dbReference>
<sequence length="146" mass="16042">MDIRSKAGFPAGSLSNFAPHPFVLDGVECASMEGFLQSLKFAAPDMQAQVCTLVGAKAKKRGAKKNWQQTQTLHWRGEAIDRHSDAYQALLDRAFEALAGNAGFRRALAATGTATLTHTMGRRKPSETILTRQEFTSRLHRLRGTL</sequence>
<keyword evidence="1" id="KW-0614">Plasmid</keyword>
<dbReference type="InterPro" id="IPR037238">
    <property type="entry name" value="YbiA-like_sf"/>
</dbReference>
<name>A0A346Y6R3_9ACTN</name>
<keyword evidence="2" id="KW-1185">Reference proteome</keyword>
<geneLocation type="plasmid" evidence="2">
    <name>pedy32-46i</name>
</geneLocation>
<dbReference type="EMBL" id="CP031166">
    <property type="protein sequence ID" value="AXV10160.1"/>
    <property type="molecule type" value="Genomic_DNA"/>
</dbReference>
<dbReference type="KEGG" id="euz:DVS28_b0401"/>